<reference evidence="2" key="1">
    <citation type="submission" date="2023-07" db="EMBL/GenBank/DDBJ databases">
        <title>Black Yeasts Isolated from many extreme environments.</title>
        <authorList>
            <person name="Coleine C."/>
            <person name="Stajich J.E."/>
            <person name="Selbmann L."/>
        </authorList>
    </citation>
    <scope>NUCLEOTIDE SEQUENCE</scope>
    <source>
        <strain evidence="2">CCFEE 5485</strain>
    </source>
</reference>
<evidence type="ECO:0000313" key="2">
    <source>
        <dbReference type="EMBL" id="KAK3680027.1"/>
    </source>
</evidence>
<proteinExistence type="predicted"/>
<dbReference type="EMBL" id="JAUTXT010000001">
    <property type="protein sequence ID" value="KAK3680027.1"/>
    <property type="molecule type" value="Genomic_DNA"/>
</dbReference>
<keyword evidence="3" id="KW-1185">Reference proteome</keyword>
<dbReference type="Proteomes" id="UP001274830">
    <property type="component" value="Unassembled WGS sequence"/>
</dbReference>
<comment type="caution">
    <text evidence="2">The sequence shown here is derived from an EMBL/GenBank/DDBJ whole genome shotgun (WGS) entry which is preliminary data.</text>
</comment>
<accession>A0AAE1C6J5</accession>
<sequence length="420" mass="43983">MAADTKHVEALDQLQKEVNATLENIGRLFAAAQSGVKGSAAARALRLKRDMPESINRYHAALDILDDELQTAKAVMRRDLAVCRERSEIQPPKADTKSIGTTLKQVPGHAQDQKPIQASNSAPSEQAQDEEPGATETSLSTNLDESSASVQLSSKSADKEDPGTVDAKVKPITPPLPAEASPTLLPASPDDKKPTTADLSIDTNPPQPAKETASKEDYTDTTMTDQPDTAPTTATENADLESLFNDPASASASATAISAPGSGPATIASEAPDPDLTTGIDFGSFNASLSKPSTTNDHDLNLGRGEDADNDLSALLPGVQDYANMQPENPMEGLDMEMEMDMGIGMEQPNFDELFAADGDGPGDLMGGDGDGDGMAGVGDSTFDDLMDFSNFDNGGGRGGEEFGTGDGKDNHPEFDFGFS</sequence>
<feature type="compositionally biased region" description="Basic and acidic residues" evidence="1">
    <location>
        <begin position="296"/>
        <end position="307"/>
    </location>
</feature>
<feature type="compositionally biased region" description="Basic and acidic residues" evidence="1">
    <location>
        <begin position="407"/>
        <end position="420"/>
    </location>
</feature>
<evidence type="ECO:0000313" key="3">
    <source>
        <dbReference type="Proteomes" id="UP001274830"/>
    </source>
</evidence>
<feature type="compositionally biased region" description="Low complexity" evidence="1">
    <location>
        <begin position="220"/>
        <end position="235"/>
    </location>
</feature>
<feature type="compositionally biased region" description="Polar residues" evidence="1">
    <location>
        <begin position="135"/>
        <end position="145"/>
    </location>
</feature>
<name>A0AAE1C6J5_9PEZI</name>
<feature type="compositionally biased region" description="Gly residues" evidence="1">
    <location>
        <begin position="394"/>
        <end position="406"/>
    </location>
</feature>
<protein>
    <submittedName>
        <fullName evidence="2">Uncharacterized protein</fullName>
    </submittedName>
</protein>
<feature type="region of interest" description="Disordered" evidence="1">
    <location>
        <begin position="387"/>
        <end position="420"/>
    </location>
</feature>
<feature type="region of interest" description="Disordered" evidence="1">
    <location>
        <begin position="105"/>
        <end position="308"/>
    </location>
</feature>
<feature type="compositionally biased region" description="Polar residues" evidence="1">
    <location>
        <begin position="114"/>
        <end position="126"/>
    </location>
</feature>
<feature type="compositionally biased region" description="Low complexity" evidence="1">
    <location>
        <begin position="247"/>
        <end position="265"/>
    </location>
</feature>
<gene>
    <name evidence="2" type="ORF">LTR78_000404</name>
</gene>
<organism evidence="2 3">
    <name type="scientific">Recurvomyces mirabilis</name>
    <dbReference type="NCBI Taxonomy" id="574656"/>
    <lineage>
        <taxon>Eukaryota</taxon>
        <taxon>Fungi</taxon>
        <taxon>Dikarya</taxon>
        <taxon>Ascomycota</taxon>
        <taxon>Pezizomycotina</taxon>
        <taxon>Dothideomycetes</taxon>
        <taxon>Dothideomycetidae</taxon>
        <taxon>Mycosphaerellales</taxon>
        <taxon>Teratosphaeriaceae</taxon>
        <taxon>Recurvomyces</taxon>
    </lineage>
</organism>
<dbReference type="AlphaFoldDB" id="A0AAE1C6J5"/>
<feature type="compositionally biased region" description="Polar residues" evidence="1">
    <location>
        <begin position="285"/>
        <end position="295"/>
    </location>
</feature>
<feature type="compositionally biased region" description="Low complexity" evidence="1">
    <location>
        <begin position="146"/>
        <end position="155"/>
    </location>
</feature>
<evidence type="ECO:0000256" key="1">
    <source>
        <dbReference type="SAM" id="MobiDB-lite"/>
    </source>
</evidence>